<evidence type="ECO:0000313" key="8">
    <source>
        <dbReference type="EMBL" id="SNT25139.1"/>
    </source>
</evidence>
<dbReference type="InterPro" id="IPR003593">
    <property type="entry name" value="AAA+_ATPase"/>
</dbReference>
<keyword evidence="4" id="KW-0547">Nucleotide-binding</keyword>
<dbReference type="GO" id="GO:0046677">
    <property type="term" value="P:response to antibiotic"/>
    <property type="evidence" value="ECO:0007669"/>
    <property type="project" value="UniProtKB-KW"/>
</dbReference>
<accession>A0A239L638</accession>
<dbReference type="InterPro" id="IPR027417">
    <property type="entry name" value="P-loop_NTPase"/>
</dbReference>
<dbReference type="GO" id="GO:0016887">
    <property type="term" value="F:ATP hydrolysis activity"/>
    <property type="evidence" value="ECO:0007669"/>
    <property type="project" value="InterPro"/>
</dbReference>
<dbReference type="Gene3D" id="3.40.50.300">
    <property type="entry name" value="P-loop containing nucleotide triphosphate hydrolases"/>
    <property type="match status" value="1"/>
</dbReference>
<evidence type="ECO:0000256" key="2">
    <source>
        <dbReference type="ARBA" id="ARBA00005417"/>
    </source>
</evidence>
<reference evidence="8 9" key="1">
    <citation type="submission" date="2017-06" db="EMBL/GenBank/DDBJ databases">
        <authorList>
            <person name="Kim H.J."/>
            <person name="Triplett B.A."/>
        </authorList>
    </citation>
    <scope>NUCLEOTIDE SEQUENCE [LARGE SCALE GENOMIC DNA]</scope>
    <source>
        <strain evidence="8 9">CGMCC 4.2132</strain>
    </source>
</reference>
<protein>
    <submittedName>
        <fullName evidence="8">ABC-2 type transport system ATP-binding protein</fullName>
    </submittedName>
</protein>
<evidence type="ECO:0000256" key="4">
    <source>
        <dbReference type="ARBA" id="ARBA00022741"/>
    </source>
</evidence>
<dbReference type="InterPro" id="IPR050763">
    <property type="entry name" value="ABC_transporter_ATP-binding"/>
</dbReference>
<dbReference type="InterPro" id="IPR025302">
    <property type="entry name" value="DrrA1/2-like_C"/>
</dbReference>
<evidence type="ECO:0000259" key="7">
    <source>
        <dbReference type="PROSITE" id="PS50893"/>
    </source>
</evidence>
<dbReference type="InterPro" id="IPR003439">
    <property type="entry name" value="ABC_transporter-like_ATP-bd"/>
</dbReference>
<dbReference type="GO" id="GO:0005886">
    <property type="term" value="C:plasma membrane"/>
    <property type="evidence" value="ECO:0007669"/>
    <property type="project" value="UniProtKB-SubCell"/>
</dbReference>
<comment type="subcellular location">
    <subcellularLocation>
        <location evidence="1">Cell membrane</location>
        <topology evidence="1">Peripheral membrane protein</topology>
    </subcellularLocation>
</comment>
<dbReference type="PROSITE" id="PS50893">
    <property type="entry name" value="ABC_TRANSPORTER_2"/>
    <property type="match status" value="1"/>
</dbReference>
<proteinExistence type="inferred from homology"/>
<keyword evidence="3" id="KW-0813">Transport</keyword>
<dbReference type="OrthoDB" id="9804819at2"/>
<evidence type="ECO:0000256" key="1">
    <source>
        <dbReference type="ARBA" id="ARBA00004202"/>
    </source>
</evidence>
<dbReference type="PANTHER" id="PTHR42711:SF5">
    <property type="entry name" value="ABC TRANSPORTER ATP-BINDING PROTEIN NATA"/>
    <property type="match status" value="1"/>
</dbReference>
<dbReference type="InterPro" id="IPR017871">
    <property type="entry name" value="ABC_transporter-like_CS"/>
</dbReference>
<dbReference type="Pfam" id="PF13732">
    <property type="entry name" value="DrrA1-3_C"/>
    <property type="match status" value="1"/>
</dbReference>
<dbReference type="SMART" id="SM00382">
    <property type="entry name" value="AAA"/>
    <property type="match status" value="1"/>
</dbReference>
<dbReference type="RefSeq" id="WP_089210130.1">
    <property type="nucleotide sequence ID" value="NZ_FZOD01000030.1"/>
</dbReference>
<sequence length="296" mass="32649">MLEFDGLTKGFSGKQVLRGLSFTVKPGELFGFCGANGSGKTTAMRIALGVLSPDAGRVLWNDMEIDAGIRRRIGYMPEERGLYGKMRPRDQLIYFAQLSGVRTNVARRRADEWIERLGVDMGAKDPLERLSLGNQQRIQLIAALIHDPDVLILDEPFSGLDPVATDAMADALTEFSRRGTPVIFSSHQLDLVERLCDRVGIIRDGALVAEGTVAELRRSTGHRQLQIALTGAPENWAHTLPGVRIVTEREDMVTLEVGPETDVREVLAAAQSLGDLEYFGRRESTLAEVFRDTVTT</sequence>
<evidence type="ECO:0000256" key="5">
    <source>
        <dbReference type="ARBA" id="ARBA00022840"/>
    </source>
</evidence>
<dbReference type="GO" id="GO:0005524">
    <property type="term" value="F:ATP binding"/>
    <property type="evidence" value="ECO:0007669"/>
    <property type="project" value="UniProtKB-KW"/>
</dbReference>
<dbReference type="PANTHER" id="PTHR42711">
    <property type="entry name" value="ABC TRANSPORTER ATP-BINDING PROTEIN"/>
    <property type="match status" value="1"/>
</dbReference>
<evidence type="ECO:0000256" key="3">
    <source>
        <dbReference type="ARBA" id="ARBA00022448"/>
    </source>
</evidence>
<name>A0A239L638_9ACTN</name>
<keyword evidence="5 8" id="KW-0067">ATP-binding</keyword>
<dbReference type="EMBL" id="FZOD01000030">
    <property type="protein sequence ID" value="SNT25139.1"/>
    <property type="molecule type" value="Genomic_DNA"/>
</dbReference>
<gene>
    <name evidence="8" type="ORF">SAMN05216276_103083</name>
</gene>
<dbReference type="AlphaFoldDB" id="A0A239L638"/>
<dbReference type="SUPFAM" id="SSF52540">
    <property type="entry name" value="P-loop containing nucleoside triphosphate hydrolases"/>
    <property type="match status" value="1"/>
</dbReference>
<organism evidence="8 9">
    <name type="scientific">Streptosporangium subroseum</name>
    <dbReference type="NCBI Taxonomy" id="106412"/>
    <lineage>
        <taxon>Bacteria</taxon>
        <taxon>Bacillati</taxon>
        <taxon>Actinomycetota</taxon>
        <taxon>Actinomycetes</taxon>
        <taxon>Streptosporangiales</taxon>
        <taxon>Streptosporangiaceae</taxon>
        <taxon>Streptosporangium</taxon>
    </lineage>
</organism>
<keyword evidence="6" id="KW-0046">Antibiotic resistance</keyword>
<dbReference type="Pfam" id="PF00005">
    <property type="entry name" value="ABC_tran"/>
    <property type="match status" value="1"/>
</dbReference>
<evidence type="ECO:0000313" key="9">
    <source>
        <dbReference type="Proteomes" id="UP000198282"/>
    </source>
</evidence>
<keyword evidence="9" id="KW-1185">Reference proteome</keyword>
<evidence type="ECO:0000256" key="6">
    <source>
        <dbReference type="ARBA" id="ARBA00023251"/>
    </source>
</evidence>
<comment type="similarity">
    <text evidence="2">Belongs to the ABC transporter superfamily.</text>
</comment>
<dbReference type="PROSITE" id="PS00211">
    <property type="entry name" value="ABC_TRANSPORTER_1"/>
    <property type="match status" value="1"/>
</dbReference>
<feature type="domain" description="ABC transporter" evidence="7">
    <location>
        <begin position="2"/>
        <end position="229"/>
    </location>
</feature>
<dbReference type="Proteomes" id="UP000198282">
    <property type="component" value="Unassembled WGS sequence"/>
</dbReference>